<evidence type="ECO:0000313" key="1">
    <source>
        <dbReference type="EMBL" id="CAF3385947.1"/>
    </source>
</evidence>
<proteinExistence type="predicted"/>
<reference evidence="1" key="1">
    <citation type="submission" date="2021-02" db="EMBL/GenBank/DDBJ databases">
        <authorList>
            <person name="Nowell W R."/>
        </authorList>
    </citation>
    <scope>NUCLEOTIDE SEQUENCE</scope>
</reference>
<evidence type="ECO:0000313" key="2">
    <source>
        <dbReference type="EMBL" id="CAF4285506.1"/>
    </source>
</evidence>
<gene>
    <name evidence="1" type="ORF">FME351_LOCUS7698</name>
    <name evidence="2" type="ORF">TSG867_LOCUS5275</name>
</gene>
<dbReference type="EMBL" id="CAJNYU010000720">
    <property type="protein sequence ID" value="CAF3385947.1"/>
    <property type="molecule type" value="Genomic_DNA"/>
</dbReference>
<dbReference type="AlphaFoldDB" id="A0A817YXD4"/>
<name>A0A817YXD4_9BILA</name>
<comment type="caution">
    <text evidence="1">The sequence shown here is derived from an EMBL/GenBank/DDBJ whole genome shotgun (WGS) entry which is preliminary data.</text>
</comment>
<dbReference type="EMBL" id="CAJOBQ010000182">
    <property type="protein sequence ID" value="CAF4285506.1"/>
    <property type="molecule type" value="Genomic_DNA"/>
</dbReference>
<protein>
    <submittedName>
        <fullName evidence="1">Uncharacterized protein</fullName>
    </submittedName>
</protein>
<evidence type="ECO:0000313" key="3">
    <source>
        <dbReference type="Proteomes" id="UP000663869"/>
    </source>
</evidence>
<organism evidence="1 3">
    <name type="scientific">Rotaria socialis</name>
    <dbReference type="NCBI Taxonomy" id="392032"/>
    <lineage>
        <taxon>Eukaryota</taxon>
        <taxon>Metazoa</taxon>
        <taxon>Spiralia</taxon>
        <taxon>Gnathifera</taxon>
        <taxon>Rotifera</taxon>
        <taxon>Eurotatoria</taxon>
        <taxon>Bdelloidea</taxon>
        <taxon>Philodinida</taxon>
        <taxon>Philodinidae</taxon>
        <taxon>Rotaria</taxon>
    </lineage>
</organism>
<sequence>MAQLRLGQEQFRKTYASFVEQYLIAGVPYIRDLYCPINECRNGIRRLELVKLIRCTAKLITNEFQVPVNPTENLAPDGQVFVEILEKDQQLCERVITTSPDVHFDCIQIWIEDFVHEQRQWQAEVFLINNRRIICAFNHTLLHELRKNYGIDHFDEKTNRSALLKENFYFVHCILR</sequence>
<dbReference type="Proteomes" id="UP000663862">
    <property type="component" value="Unassembled WGS sequence"/>
</dbReference>
<dbReference type="Proteomes" id="UP000663869">
    <property type="component" value="Unassembled WGS sequence"/>
</dbReference>
<accession>A0A817YXD4</accession>